<keyword evidence="5" id="KW-0418">Kinase</keyword>
<feature type="coiled-coil region" evidence="8">
    <location>
        <begin position="722"/>
        <end position="749"/>
    </location>
</feature>
<keyword evidence="8" id="KW-0175">Coiled coil</keyword>
<evidence type="ECO:0000259" key="11">
    <source>
        <dbReference type="PROSITE" id="PS50112"/>
    </source>
</evidence>
<dbReference type="SUPFAM" id="SSF55785">
    <property type="entry name" value="PYP-like sensor domain (PAS domain)"/>
    <property type="match status" value="3"/>
</dbReference>
<dbReference type="Pfam" id="PF01590">
    <property type="entry name" value="GAF"/>
    <property type="match status" value="2"/>
</dbReference>
<dbReference type="PROSITE" id="PS50109">
    <property type="entry name" value="HIS_KIN"/>
    <property type="match status" value="1"/>
</dbReference>
<keyword evidence="7" id="KW-0902">Two-component regulatory system</keyword>
<comment type="similarity">
    <text evidence="1">In the N-terminal section; belongs to the phytochrome family.</text>
</comment>
<dbReference type="Gene3D" id="3.30.450.40">
    <property type="match status" value="2"/>
</dbReference>
<dbReference type="Pfam" id="PF13188">
    <property type="entry name" value="PAS_8"/>
    <property type="match status" value="2"/>
</dbReference>
<keyword evidence="3" id="KW-0808">Transferase</keyword>
<evidence type="ECO:0000313" key="14">
    <source>
        <dbReference type="Proteomes" id="UP000638897"/>
    </source>
</evidence>
<name>A0ABR7ZE13_ANACY</name>
<evidence type="ECO:0000259" key="12">
    <source>
        <dbReference type="PROSITE" id="PS50113"/>
    </source>
</evidence>
<proteinExistence type="inferred from homology"/>
<dbReference type="PROSITE" id="PS50113">
    <property type="entry name" value="PAC"/>
    <property type="match status" value="1"/>
</dbReference>
<evidence type="ECO:0000256" key="3">
    <source>
        <dbReference type="ARBA" id="ARBA00022679"/>
    </source>
</evidence>
<evidence type="ECO:0000259" key="9">
    <source>
        <dbReference type="PROSITE" id="PS50046"/>
    </source>
</evidence>
<keyword evidence="4" id="KW-0547">Nucleotide-binding</keyword>
<dbReference type="CDD" id="cd00130">
    <property type="entry name" value="PAS"/>
    <property type="match status" value="3"/>
</dbReference>
<feature type="domain" description="PAS" evidence="11">
    <location>
        <begin position="304"/>
        <end position="371"/>
    </location>
</feature>
<evidence type="ECO:0000256" key="7">
    <source>
        <dbReference type="ARBA" id="ARBA00023012"/>
    </source>
</evidence>
<dbReference type="PANTHER" id="PTHR43065">
    <property type="entry name" value="SENSOR HISTIDINE KINASE"/>
    <property type="match status" value="1"/>
</dbReference>
<feature type="domain" description="Histidine kinase" evidence="10">
    <location>
        <begin position="749"/>
        <end position="941"/>
    </location>
</feature>
<dbReference type="Pfam" id="PF02518">
    <property type="entry name" value="HATPase_c"/>
    <property type="match status" value="1"/>
</dbReference>
<dbReference type="Pfam" id="PF00989">
    <property type="entry name" value="PAS"/>
    <property type="match status" value="1"/>
</dbReference>
<dbReference type="InterPro" id="IPR036890">
    <property type="entry name" value="HATPase_C_sf"/>
</dbReference>
<gene>
    <name evidence="13" type="ORF">H6F81_05195</name>
</gene>
<dbReference type="Proteomes" id="UP000638897">
    <property type="component" value="Unassembled WGS sequence"/>
</dbReference>
<dbReference type="SMART" id="SM00387">
    <property type="entry name" value="HATPase_c"/>
    <property type="match status" value="1"/>
</dbReference>
<dbReference type="Pfam" id="PF07568">
    <property type="entry name" value="HisKA_2"/>
    <property type="match status" value="1"/>
</dbReference>
<dbReference type="SMART" id="SM00091">
    <property type="entry name" value="PAS"/>
    <property type="match status" value="3"/>
</dbReference>
<protein>
    <submittedName>
        <fullName evidence="13">PAS domain S-box protein</fullName>
    </submittedName>
</protein>
<dbReference type="InterPro" id="IPR013767">
    <property type="entry name" value="PAS_fold"/>
</dbReference>
<keyword evidence="2" id="KW-0597">Phosphoprotein</keyword>
<reference evidence="13 14" key="1">
    <citation type="journal article" date="2020" name="ISME J.">
        <title>Comparative genomics reveals insights into cyanobacterial evolution and habitat adaptation.</title>
        <authorList>
            <person name="Chen M.Y."/>
            <person name="Teng W.K."/>
            <person name="Zhao L."/>
            <person name="Hu C.X."/>
            <person name="Zhou Y.K."/>
            <person name="Han B.P."/>
            <person name="Song L.R."/>
            <person name="Shu W.S."/>
        </authorList>
    </citation>
    <scope>NUCLEOTIDE SEQUENCE [LARGE SCALE GENOMIC DNA]</scope>
    <source>
        <strain evidence="13 14">FACHB-318</strain>
    </source>
</reference>
<evidence type="ECO:0000256" key="5">
    <source>
        <dbReference type="ARBA" id="ARBA00022777"/>
    </source>
</evidence>
<dbReference type="InterPro" id="IPR016132">
    <property type="entry name" value="Phyto_chromo_attachment"/>
</dbReference>
<dbReference type="InterPro" id="IPR003594">
    <property type="entry name" value="HATPase_dom"/>
</dbReference>
<dbReference type="InterPro" id="IPR003018">
    <property type="entry name" value="GAF"/>
</dbReference>
<dbReference type="InterPro" id="IPR011495">
    <property type="entry name" value="Sig_transdc_His_kin_sub2_dim/P"/>
</dbReference>
<feature type="domain" description="PAC" evidence="12">
    <location>
        <begin position="376"/>
        <end position="426"/>
    </location>
</feature>
<dbReference type="SUPFAM" id="SSF55874">
    <property type="entry name" value="ATPase domain of HSP90 chaperone/DNA topoisomerase II/histidine kinase"/>
    <property type="match status" value="1"/>
</dbReference>
<comment type="caution">
    <text evidence="13">The sequence shown here is derived from an EMBL/GenBank/DDBJ whole genome shotgun (WGS) entry which is preliminary data.</text>
</comment>
<dbReference type="Gene3D" id="3.30.450.20">
    <property type="entry name" value="PAS domain"/>
    <property type="match status" value="4"/>
</dbReference>
<accession>A0ABR7ZE13</accession>
<dbReference type="PROSITE" id="PS50112">
    <property type="entry name" value="PAS"/>
    <property type="match status" value="1"/>
</dbReference>
<evidence type="ECO:0000313" key="13">
    <source>
        <dbReference type="EMBL" id="MBD2170647.1"/>
    </source>
</evidence>
<evidence type="ECO:0000256" key="8">
    <source>
        <dbReference type="SAM" id="Coils"/>
    </source>
</evidence>
<sequence>MQHIINFSSNKAIMLFNDSESSRLETLYQYRILDTPPEEEFDDLVNLAADSCNTPIALISILDAQREWFKSKVGITELEIPRNICLGIHTIGQNDILIIPDTWQDERFVENPLVRQKPTAFRFYAGVPLINSEGFALGCLAVIDSTPRNLSLKEQRILKRLARQVIRQLELHRKQISHESSLYVHLLFTNNPRPIWICERRTLQILDVNQAAITQYGYSRAEFLEMQLAQVFVPEFISDLIRDIEQENFQFPFLMECQHRLSSGQVIDVELAINYIEHSGYKACLVDAINITEHIQIERNLQKSETRVRTILEAIPVPLVISRVDDGLILYTNSEFLQTFQLSGNDLINHYAADLYENPEDRQQILEALSQHGSLQNYDIQFKKSDGTSFWAIASIQYLNFNNEYAILTVLYDITERKNIEAKLQEKNALLQSIFTGIPLMIALISPEGQIQWVNQELDRLLGWSLRDYQTLDIFAELYPQPEYRQLVINFIQSGECIWCDFRTQTRYGQVLDTSWINIKLADGRIIGIGQEITKRKQTERALKGQVEREQLMRAVAQRIRQSLNLQNILNATVKEIKDLLDVDRVVVYQFAPDMSGKIVAESVKPGWKIALGADIQDNCFQSGAGADYRQGHKRAIANIYTAELTDCHLRLLEQFQVKANLVVPILLEVSEGNTVPQLWGLLIAHQCSTPRDWEAHELDLLDQLSVPIAIAIQQSSILQQAQNELAERQKVEVRLRSALAEKEVLLKEVHHRVKNNLQIVSGLLLLHSQTLKDPELIRTLQESQNRVESISMIHKNLYTSPNIGQLDVVDYINNLATSILISYQLEPGKISLETHIHPVELNLDQAIACGLIINELISNSLKHAFPQKTTGAIKIDLQKVDDKIDLTIKDNGIGLPDNLDWRYTDSLGLSLVHDLVTEQLEGTVSIERQPGTTFKIQFPH</sequence>
<dbReference type="InterPro" id="IPR005467">
    <property type="entry name" value="His_kinase_dom"/>
</dbReference>
<evidence type="ECO:0000259" key="10">
    <source>
        <dbReference type="PROSITE" id="PS50109"/>
    </source>
</evidence>
<dbReference type="SUPFAM" id="SSF55781">
    <property type="entry name" value="GAF domain-like"/>
    <property type="match status" value="2"/>
</dbReference>
<evidence type="ECO:0000256" key="2">
    <source>
        <dbReference type="ARBA" id="ARBA00022553"/>
    </source>
</evidence>
<organism evidence="13 14">
    <name type="scientific">Anabaena cylindrica FACHB-318</name>
    <dbReference type="NCBI Taxonomy" id="2692880"/>
    <lineage>
        <taxon>Bacteria</taxon>
        <taxon>Bacillati</taxon>
        <taxon>Cyanobacteriota</taxon>
        <taxon>Cyanophyceae</taxon>
        <taxon>Nostocales</taxon>
        <taxon>Nostocaceae</taxon>
        <taxon>Anabaena</taxon>
    </lineage>
</organism>
<evidence type="ECO:0000256" key="4">
    <source>
        <dbReference type="ARBA" id="ARBA00022741"/>
    </source>
</evidence>
<dbReference type="InterPro" id="IPR000700">
    <property type="entry name" value="PAS-assoc_C"/>
</dbReference>
<dbReference type="Gene3D" id="3.30.565.10">
    <property type="entry name" value="Histidine kinase-like ATPase, C-terminal domain"/>
    <property type="match status" value="1"/>
</dbReference>
<dbReference type="RefSeq" id="WP_010995452.1">
    <property type="nucleotide sequence ID" value="NZ_JACJQC010000003.1"/>
</dbReference>
<dbReference type="InterPro" id="IPR000014">
    <property type="entry name" value="PAS"/>
</dbReference>
<dbReference type="PANTHER" id="PTHR43065:SF23">
    <property type="entry name" value="SENSOR HISTIDINE KINASE PDTAS"/>
    <property type="match status" value="1"/>
</dbReference>
<dbReference type="NCBIfam" id="TIGR00229">
    <property type="entry name" value="sensory_box"/>
    <property type="match status" value="3"/>
</dbReference>
<dbReference type="InterPro" id="IPR035965">
    <property type="entry name" value="PAS-like_dom_sf"/>
</dbReference>
<dbReference type="InterPro" id="IPR029016">
    <property type="entry name" value="GAF-like_dom_sf"/>
</dbReference>
<dbReference type="PROSITE" id="PS50046">
    <property type="entry name" value="PHYTOCHROME_2"/>
    <property type="match status" value="1"/>
</dbReference>
<dbReference type="EMBL" id="JACJQC010000003">
    <property type="protein sequence ID" value="MBD2170647.1"/>
    <property type="molecule type" value="Genomic_DNA"/>
</dbReference>
<evidence type="ECO:0000256" key="6">
    <source>
        <dbReference type="ARBA" id="ARBA00022840"/>
    </source>
</evidence>
<keyword evidence="14" id="KW-1185">Reference proteome</keyword>
<evidence type="ECO:0000256" key="1">
    <source>
        <dbReference type="ARBA" id="ARBA00006402"/>
    </source>
</evidence>
<dbReference type="SMART" id="SM00065">
    <property type="entry name" value="GAF"/>
    <property type="match status" value="2"/>
</dbReference>
<feature type="domain" description="Phytochrome chromophore attachment site" evidence="9">
    <location>
        <begin position="565"/>
        <end position="708"/>
    </location>
</feature>
<keyword evidence="6" id="KW-0067">ATP-binding</keyword>